<feature type="compositionally biased region" description="Low complexity" evidence="1">
    <location>
        <begin position="403"/>
        <end position="429"/>
    </location>
</feature>
<feature type="region of interest" description="Disordered" evidence="1">
    <location>
        <begin position="444"/>
        <end position="482"/>
    </location>
</feature>
<reference evidence="3" key="3">
    <citation type="submission" date="2020-10" db="EMBL/GenBank/DDBJ databases">
        <authorList>
            <person name="Sedaghatjoo S."/>
        </authorList>
    </citation>
    <scope>NUCLEOTIDE SEQUENCE</scope>
    <source>
        <strain evidence="3">AZH3</strain>
    </source>
</reference>
<evidence type="ECO:0000256" key="2">
    <source>
        <dbReference type="SAM" id="SignalP"/>
    </source>
</evidence>
<accession>A0A177VCK4</accession>
<protein>
    <submittedName>
        <fullName evidence="4">Uncharacterized protein</fullName>
    </submittedName>
</protein>
<dbReference type="Proteomes" id="UP000836402">
    <property type="component" value="Unassembled WGS sequence"/>
</dbReference>
<dbReference type="AlphaFoldDB" id="A0A177VCK4"/>
<name>A0A177VCK4_9BASI</name>
<reference evidence="4" key="1">
    <citation type="submission" date="2016-04" db="EMBL/GenBank/DDBJ databases">
        <authorList>
            <person name="Nguyen H.D."/>
            <person name="Kesanakurti P."/>
            <person name="Cullis J."/>
            <person name="Levesque C.A."/>
            <person name="Hambleton S."/>
        </authorList>
    </citation>
    <scope>NUCLEOTIDE SEQUENCE</scope>
    <source>
        <strain evidence="4">DAOMC 238032</strain>
    </source>
</reference>
<proteinExistence type="predicted"/>
<sequence length="574" mass="58423">MWCRQFTRQPLGFSLAVIVGLLAVGTEASLIPKIHGSSHVDLLPRLGPGATQRPEQLCTFNADQSDNCALTVCDVDSNYCDANEANCGYHCQLLQLGDRGCIADNECSQGGCIEGTCTMVSTGGSCHLNRNCASSLCSEGGICVDPSPASLKINEICTVNEQCSTTDCNAAVDYTPYCRGGGTICESVSRCNGYQLGHTCASSAECSEGACVSGTCQKLPVDAVCTKDAQCNTYNCQSFDGGDKHCIAAGGGDFCGTAADCITGACNLTPTNGYHCKQNNYGETCRDNRDCLSRVCSGSSTCLAPVAATCSSNTMCASNLCENGKCSKLRESDAFNKAAECASGLSAGFYSQCGPVGCYLSGFCAASKDGDACIVDADCSSASWCSGSIPGSKSGTCAAGKRPASTTTTTKLTSTTSKPASTTTTAKSSTTTTSVKTTTASQSTTSKSTSTTVKPTTTTSSKPVSTTTSTKPATSSTTSKSTTSTKATTTIKTTTSTKTTSTTTTASSTLKPSAAACTANAVCSSGYCRKPLLSDGTTRAASGTCDTKKASGAKCYQNGGCLSGTCDKTKGVCA</sequence>
<keyword evidence="2" id="KW-0732">Signal</keyword>
<comment type="caution">
    <text evidence="4">The sequence shown here is derived from an EMBL/GenBank/DDBJ whole genome shotgun (WGS) entry which is preliminary data.</text>
</comment>
<feature type="chain" id="PRO_5043724825" evidence="2">
    <location>
        <begin position="29"/>
        <end position="574"/>
    </location>
</feature>
<feature type="signal peptide" evidence="2">
    <location>
        <begin position="1"/>
        <end position="28"/>
    </location>
</feature>
<keyword evidence="6" id="KW-1185">Reference proteome</keyword>
<dbReference type="EMBL" id="CAJHJG010000290">
    <property type="protein sequence ID" value="CAD6900623.1"/>
    <property type="molecule type" value="Genomic_DNA"/>
</dbReference>
<evidence type="ECO:0000313" key="3">
    <source>
        <dbReference type="EMBL" id="CAD6900623.1"/>
    </source>
</evidence>
<organism evidence="4 5">
    <name type="scientific">Tilletia caries</name>
    <name type="common">wheat bunt fungus</name>
    <dbReference type="NCBI Taxonomy" id="13290"/>
    <lineage>
        <taxon>Eukaryota</taxon>
        <taxon>Fungi</taxon>
        <taxon>Dikarya</taxon>
        <taxon>Basidiomycota</taxon>
        <taxon>Ustilaginomycotina</taxon>
        <taxon>Exobasidiomycetes</taxon>
        <taxon>Tilletiales</taxon>
        <taxon>Tilletiaceae</taxon>
        <taxon>Tilletia</taxon>
    </lineage>
</organism>
<dbReference type="EMBL" id="LWDD02000280">
    <property type="protein sequence ID" value="KAE8262083.1"/>
    <property type="molecule type" value="Genomic_DNA"/>
</dbReference>
<dbReference type="Proteomes" id="UP000077671">
    <property type="component" value="Unassembled WGS sequence"/>
</dbReference>
<gene>
    <name evidence="4" type="ORF">A4X03_0g2734</name>
    <name evidence="3" type="ORF">JKIAZH3_G9221</name>
</gene>
<evidence type="ECO:0000313" key="4">
    <source>
        <dbReference type="EMBL" id="KAE8262083.1"/>
    </source>
</evidence>
<evidence type="ECO:0000313" key="6">
    <source>
        <dbReference type="Proteomes" id="UP000836402"/>
    </source>
</evidence>
<evidence type="ECO:0000313" key="5">
    <source>
        <dbReference type="Proteomes" id="UP000077671"/>
    </source>
</evidence>
<feature type="region of interest" description="Disordered" evidence="1">
    <location>
        <begin position="386"/>
        <end position="429"/>
    </location>
</feature>
<feature type="compositionally biased region" description="Polar residues" evidence="1">
    <location>
        <begin position="386"/>
        <end position="395"/>
    </location>
</feature>
<reference evidence="4" key="2">
    <citation type="journal article" date="2019" name="IMA Fungus">
        <title>Genome sequencing and comparison of five Tilletia species to identify candidate genes for the detection of regulated species infecting wheat.</title>
        <authorList>
            <person name="Nguyen H.D.T."/>
            <person name="Sultana T."/>
            <person name="Kesanakurti P."/>
            <person name="Hambleton S."/>
        </authorList>
    </citation>
    <scope>NUCLEOTIDE SEQUENCE</scope>
    <source>
        <strain evidence="4">DAOMC 238032</strain>
    </source>
</reference>
<evidence type="ECO:0000256" key="1">
    <source>
        <dbReference type="SAM" id="MobiDB-lite"/>
    </source>
</evidence>